<gene>
    <name evidence="2" type="ORF">AHIS1636_30590</name>
</gene>
<accession>A0ABQ5MX99</accession>
<evidence type="ECO:0000313" key="2">
    <source>
        <dbReference type="EMBL" id="GLB68617.1"/>
    </source>
</evidence>
<name>A0ABQ5MX99_9MICC</name>
<sequence>MLRVRPVHYTSRPEEFRQLLTALGMAVTADYGTWIELDAGHGRLALHAMPAASRSDATTALGFEARDLETFRRRTEEAGTHAAPFSADHGVRVKVMPPDGLEFIVDPVNESADEHNADPALTVAAVWFTPDVAGAAKVLADIGARERSSDPDAADFTAKNGGVVHVRRAQAPDADLAFEYDGDLAALQRRLTDAGLAATLSDTPAGPVLDVPDPDGPGSAGGGKLRITRPR</sequence>
<dbReference type="Proteomes" id="UP001209654">
    <property type="component" value="Unassembled WGS sequence"/>
</dbReference>
<evidence type="ECO:0008006" key="4">
    <source>
        <dbReference type="Google" id="ProtNLM"/>
    </source>
</evidence>
<feature type="region of interest" description="Disordered" evidence="1">
    <location>
        <begin position="198"/>
        <end position="231"/>
    </location>
</feature>
<dbReference type="SUPFAM" id="SSF54593">
    <property type="entry name" value="Glyoxalase/Bleomycin resistance protein/Dihydroxybiphenyl dioxygenase"/>
    <property type="match status" value="1"/>
</dbReference>
<evidence type="ECO:0000313" key="3">
    <source>
        <dbReference type="Proteomes" id="UP001209654"/>
    </source>
</evidence>
<dbReference type="RefSeq" id="WP_264796711.1">
    <property type="nucleotide sequence ID" value="NZ_BRVS01000019.1"/>
</dbReference>
<comment type="caution">
    <text evidence="2">The sequence shown here is derived from an EMBL/GenBank/DDBJ whole genome shotgun (WGS) entry which is preliminary data.</text>
</comment>
<protein>
    <recommendedName>
        <fullName evidence="4">VOC domain-containing protein</fullName>
    </recommendedName>
</protein>
<organism evidence="2 3">
    <name type="scientific">Arthrobacter mangrovi</name>
    <dbReference type="NCBI Taxonomy" id="2966350"/>
    <lineage>
        <taxon>Bacteria</taxon>
        <taxon>Bacillati</taxon>
        <taxon>Actinomycetota</taxon>
        <taxon>Actinomycetes</taxon>
        <taxon>Micrococcales</taxon>
        <taxon>Micrococcaceae</taxon>
        <taxon>Arthrobacter</taxon>
    </lineage>
</organism>
<reference evidence="2 3" key="1">
    <citation type="journal article" date="2023" name="Int. J. Syst. Evol. Microbiol.">
        <title>Arthrobacter mangrovi sp. nov., an actinobacterium isolated from the rhizosphere of a mangrove.</title>
        <authorList>
            <person name="Hamada M."/>
            <person name="Saitou S."/>
            <person name="Enomoto N."/>
            <person name="Nanri K."/>
            <person name="Hidaka K."/>
            <person name="Miura T."/>
            <person name="Tamura T."/>
        </authorList>
    </citation>
    <scope>NUCLEOTIDE SEQUENCE [LARGE SCALE GENOMIC DNA]</scope>
    <source>
        <strain evidence="2 3">NBRC 112813</strain>
    </source>
</reference>
<dbReference type="InterPro" id="IPR029068">
    <property type="entry name" value="Glyas_Bleomycin-R_OHBP_Dase"/>
</dbReference>
<keyword evidence="3" id="KW-1185">Reference proteome</keyword>
<dbReference type="EMBL" id="BRVS01000019">
    <property type="protein sequence ID" value="GLB68617.1"/>
    <property type="molecule type" value="Genomic_DNA"/>
</dbReference>
<proteinExistence type="predicted"/>
<evidence type="ECO:0000256" key="1">
    <source>
        <dbReference type="SAM" id="MobiDB-lite"/>
    </source>
</evidence>